<dbReference type="AlphaFoldDB" id="A0AA86V920"/>
<evidence type="ECO:0000313" key="12">
    <source>
        <dbReference type="Proteomes" id="UP001189624"/>
    </source>
</evidence>
<evidence type="ECO:0000256" key="9">
    <source>
        <dbReference type="SAM" id="MobiDB-lite"/>
    </source>
</evidence>
<dbReference type="PANTHER" id="PTHR31403">
    <property type="entry name" value="PHOSPHOLIPASE A1-IBETA2, CHLOROPLASTIC"/>
    <property type="match status" value="1"/>
</dbReference>
<keyword evidence="4" id="KW-0934">Plastid</keyword>
<evidence type="ECO:0000256" key="4">
    <source>
        <dbReference type="ARBA" id="ARBA00022640"/>
    </source>
</evidence>
<proteinExistence type="inferred from homology"/>
<protein>
    <recommendedName>
        <fullName evidence="10">Fungal lipase-type domain-containing protein</fullName>
    </recommendedName>
</protein>
<dbReference type="Gramene" id="rna-AYBTSS11_LOCUS1279">
    <property type="protein sequence ID" value="CAJ1826304.1"/>
    <property type="gene ID" value="gene-AYBTSS11_LOCUS1279"/>
</dbReference>
<feature type="region of interest" description="Disordered" evidence="9">
    <location>
        <begin position="1"/>
        <end position="24"/>
    </location>
</feature>
<dbReference type="PANTHER" id="PTHR31403:SF54">
    <property type="entry name" value="PHOSPHOLIPASE A(1) DAD1, CHLOROPLASTIC"/>
    <property type="match status" value="1"/>
</dbReference>
<dbReference type="Proteomes" id="UP001189624">
    <property type="component" value="Chromosome 1"/>
</dbReference>
<evidence type="ECO:0000256" key="3">
    <source>
        <dbReference type="ARBA" id="ARBA00022528"/>
    </source>
</evidence>
<evidence type="ECO:0000256" key="2">
    <source>
        <dbReference type="ARBA" id="ARBA00010701"/>
    </source>
</evidence>
<keyword evidence="5" id="KW-0378">Hydrolase</keyword>
<dbReference type="CDD" id="cd00519">
    <property type="entry name" value="Lipase_3"/>
    <property type="match status" value="1"/>
</dbReference>
<gene>
    <name evidence="11" type="ORF">AYBTSS11_LOCUS1279</name>
</gene>
<keyword evidence="12" id="KW-1185">Reference proteome</keyword>
<dbReference type="InterPro" id="IPR029058">
    <property type="entry name" value="AB_hydrolase_fold"/>
</dbReference>
<evidence type="ECO:0000256" key="6">
    <source>
        <dbReference type="ARBA" id="ARBA00022946"/>
    </source>
</evidence>
<dbReference type="InterPro" id="IPR002921">
    <property type="entry name" value="Fungal_lipase-type"/>
</dbReference>
<feature type="domain" description="Fungal lipase-type" evidence="10">
    <location>
        <begin position="155"/>
        <end position="316"/>
    </location>
</feature>
<accession>A0AA86V920</accession>
<organism evidence="11 12">
    <name type="scientific">Sphenostylis stenocarpa</name>
    <dbReference type="NCBI Taxonomy" id="92480"/>
    <lineage>
        <taxon>Eukaryota</taxon>
        <taxon>Viridiplantae</taxon>
        <taxon>Streptophyta</taxon>
        <taxon>Embryophyta</taxon>
        <taxon>Tracheophyta</taxon>
        <taxon>Spermatophyta</taxon>
        <taxon>Magnoliopsida</taxon>
        <taxon>eudicotyledons</taxon>
        <taxon>Gunneridae</taxon>
        <taxon>Pentapetalae</taxon>
        <taxon>rosids</taxon>
        <taxon>fabids</taxon>
        <taxon>Fabales</taxon>
        <taxon>Fabaceae</taxon>
        <taxon>Papilionoideae</taxon>
        <taxon>50 kb inversion clade</taxon>
        <taxon>NPAAA clade</taxon>
        <taxon>indigoferoid/millettioid clade</taxon>
        <taxon>Phaseoleae</taxon>
        <taxon>Sphenostylis</taxon>
    </lineage>
</organism>
<keyword evidence="8" id="KW-0443">Lipid metabolism</keyword>
<keyword evidence="3" id="KW-0150">Chloroplast</keyword>
<keyword evidence="7" id="KW-0442">Lipid degradation</keyword>
<dbReference type="SUPFAM" id="SSF53474">
    <property type="entry name" value="alpha/beta-Hydrolases"/>
    <property type="match status" value="1"/>
</dbReference>
<dbReference type="Gene3D" id="3.40.50.1820">
    <property type="entry name" value="alpha/beta hydrolase"/>
    <property type="match status" value="1"/>
</dbReference>
<evidence type="ECO:0000256" key="8">
    <source>
        <dbReference type="ARBA" id="ARBA00023098"/>
    </source>
</evidence>
<evidence type="ECO:0000313" key="11">
    <source>
        <dbReference type="EMBL" id="CAJ1826304.1"/>
    </source>
</evidence>
<dbReference type="EMBL" id="OY731398">
    <property type="protein sequence ID" value="CAJ1826304.1"/>
    <property type="molecule type" value="Genomic_DNA"/>
</dbReference>
<evidence type="ECO:0000256" key="1">
    <source>
        <dbReference type="ARBA" id="ARBA00004229"/>
    </source>
</evidence>
<comment type="similarity">
    <text evidence="2">Belongs to the AB hydrolase superfamily. Lipase family.</text>
</comment>
<evidence type="ECO:0000256" key="5">
    <source>
        <dbReference type="ARBA" id="ARBA00022801"/>
    </source>
</evidence>
<reference evidence="11" key="1">
    <citation type="submission" date="2023-10" db="EMBL/GenBank/DDBJ databases">
        <authorList>
            <person name="Domelevo Entfellner J.-B."/>
        </authorList>
    </citation>
    <scope>NUCLEOTIDE SEQUENCE</scope>
</reference>
<sequence length="410" mass="46189">MEKMMNMNMPQLKSSSSSLSPPPFPLPNKVGKRWKEYQGMNNWNGLLDPLDENLRAEILRYGHFVEAAYKSLEFDTSSPNYGTCKFPKNKLLERCGLHNTGYKVTKHLRATSGIKLPSWVDKAPSWVATQSSYVGYVAVCNNKEEIKRLGRRDIVIAFRGTTTCLEWLENLRATLTHVINPSMATGIKEAEPCNMEENGAMVESGFLSLYTSAVSNNPSIMSLQNMVRKEIGRILKTYEGENLSLTITGHSLGAALAALTAYDIKNSFLRPPHVTVISFGGPRVGNRSFRRRLEEQGTKVLRIVNSDDVITKVPGFVFDDVEKTNGDEAENGGTHVASFQRWMRKRVKEVQWLLYSEIGEELRLCSRDSPYLRGINIATCHDLNIYLHLVDGFVSSTCPFRATAKRFLHR</sequence>
<dbReference type="Pfam" id="PF01764">
    <property type="entry name" value="Lipase_3"/>
    <property type="match status" value="1"/>
</dbReference>
<evidence type="ECO:0000256" key="7">
    <source>
        <dbReference type="ARBA" id="ARBA00022963"/>
    </source>
</evidence>
<name>A0AA86V920_9FABA</name>
<dbReference type="GO" id="GO:0009507">
    <property type="term" value="C:chloroplast"/>
    <property type="evidence" value="ECO:0007669"/>
    <property type="project" value="UniProtKB-SubCell"/>
</dbReference>
<feature type="compositionally biased region" description="Low complexity" evidence="9">
    <location>
        <begin position="10"/>
        <end position="19"/>
    </location>
</feature>
<dbReference type="GO" id="GO:0047714">
    <property type="term" value="F:galactolipase activity"/>
    <property type="evidence" value="ECO:0007669"/>
    <property type="project" value="UniProtKB-ARBA"/>
</dbReference>
<keyword evidence="6" id="KW-0809">Transit peptide</keyword>
<dbReference type="GO" id="GO:0008970">
    <property type="term" value="F:phospholipase A1 activity"/>
    <property type="evidence" value="ECO:0007669"/>
    <property type="project" value="UniProtKB-ARBA"/>
</dbReference>
<dbReference type="GO" id="GO:0016042">
    <property type="term" value="P:lipid catabolic process"/>
    <property type="evidence" value="ECO:0007669"/>
    <property type="project" value="UniProtKB-KW"/>
</dbReference>
<evidence type="ECO:0000259" key="10">
    <source>
        <dbReference type="Pfam" id="PF01764"/>
    </source>
</evidence>
<comment type="subcellular location">
    <subcellularLocation>
        <location evidence="1">Plastid</location>
        <location evidence="1">Chloroplast</location>
    </subcellularLocation>
</comment>